<sequence length="149" mass="15990">MAASELHKDIAQARPRASHTDLDSVMRQKKALERLGDRLAGMGVKTRVVSRVRLVLRSGSGTLRDHMPGIPDYEQPVLEVYAPNRHMIASAVIGQRSGSYLVSIPALDDQPQAVRSDEASLKAISIEIMHACQALPGGASSVPAAERTG</sequence>
<comment type="caution">
    <text evidence="2">The sequence shown here is derived from an EMBL/GenBank/DDBJ whole genome shotgun (WGS) entry which is preliminary data.</text>
</comment>
<feature type="compositionally biased region" description="Basic and acidic residues" evidence="1">
    <location>
        <begin position="1"/>
        <end position="11"/>
    </location>
</feature>
<name>A0ABT1JUL2_9ACTN</name>
<evidence type="ECO:0000313" key="3">
    <source>
        <dbReference type="Proteomes" id="UP001320766"/>
    </source>
</evidence>
<gene>
    <name evidence="2" type="ORF">HD595_001544</name>
</gene>
<protein>
    <recommendedName>
        <fullName evidence="4">DUF302 domain-containing protein</fullName>
    </recommendedName>
</protein>
<evidence type="ECO:0000313" key="2">
    <source>
        <dbReference type="EMBL" id="MCP2345422.1"/>
    </source>
</evidence>
<evidence type="ECO:0000256" key="1">
    <source>
        <dbReference type="SAM" id="MobiDB-lite"/>
    </source>
</evidence>
<keyword evidence="3" id="KW-1185">Reference proteome</keyword>
<evidence type="ECO:0008006" key="4">
    <source>
        <dbReference type="Google" id="ProtNLM"/>
    </source>
</evidence>
<dbReference type="RefSeq" id="WP_253766977.1">
    <property type="nucleotide sequence ID" value="NZ_BAAAVE010000019.1"/>
</dbReference>
<organism evidence="2 3">
    <name type="scientific">Nonomuraea roseoviolacea subsp. carminata</name>
    <dbReference type="NCBI Taxonomy" id="160689"/>
    <lineage>
        <taxon>Bacteria</taxon>
        <taxon>Bacillati</taxon>
        <taxon>Actinomycetota</taxon>
        <taxon>Actinomycetes</taxon>
        <taxon>Streptosporangiales</taxon>
        <taxon>Streptosporangiaceae</taxon>
        <taxon>Nonomuraea</taxon>
    </lineage>
</organism>
<accession>A0ABT1JUL2</accession>
<reference evidence="2 3" key="1">
    <citation type="submission" date="2022-06" db="EMBL/GenBank/DDBJ databases">
        <title>Sequencing the genomes of 1000 actinobacteria strains.</title>
        <authorList>
            <person name="Klenk H.-P."/>
        </authorList>
    </citation>
    <scope>NUCLEOTIDE SEQUENCE [LARGE SCALE GENOMIC DNA]</scope>
    <source>
        <strain evidence="2 3">DSM 44170</strain>
    </source>
</reference>
<proteinExistence type="predicted"/>
<dbReference type="Proteomes" id="UP001320766">
    <property type="component" value="Unassembled WGS sequence"/>
</dbReference>
<feature type="region of interest" description="Disordered" evidence="1">
    <location>
        <begin position="1"/>
        <end position="22"/>
    </location>
</feature>
<dbReference type="EMBL" id="JAMZEC010000001">
    <property type="protein sequence ID" value="MCP2345422.1"/>
    <property type="molecule type" value="Genomic_DNA"/>
</dbReference>